<sequence length="249" mass="27385">MVDPRLVPDRVLHVYPDYEPSPLLGVDRTRPLTGAELGLSTGLAGRVEAWQSLFEADHRGREGWRSDGAAAEYRGEGLAIVAALVTELPGFVLEYRLWPVGEHGYSGGWTRGWSPSGETPLPAGTTVREFDTAPERWIRLMNDYSGPPLWATYGGIGPEHLDLPEDLGHQLDAWQDEFDREYHWGSGWGSDAVAHAHAAEGRRLLPLIAADLPGHVIELKTGDEPVYAGAWIDGWLPVLPEVALTPWAE</sequence>
<proteinExistence type="predicted"/>
<evidence type="ECO:0000313" key="2">
    <source>
        <dbReference type="Proteomes" id="UP000070258"/>
    </source>
</evidence>
<dbReference type="RefSeq" id="WP_068571450.1">
    <property type="nucleotide sequence ID" value="NZ_LSRF01000033.1"/>
</dbReference>
<dbReference type="AlphaFoldDB" id="A0A138AIV2"/>
<gene>
    <name evidence="1" type="ORF">AXK60_08210</name>
</gene>
<protein>
    <submittedName>
        <fullName evidence="1">Uncharacterized protein</fullName>
    </submittedName>
</protein>
<name>A0A138AIV2_9ACTN</name>
<dbReference type="Proteomes" id="UP000070258">
    <property type="component" value="Unassembled WGS sequence"/>
</dbReference>
<dbReference type="EMBL" id="LSRF01000033">
    <property type="protein sequence ID" value="KXP10416.1"/>
    <property type="molecule type" value="Genomic_DNA"/>
</dbReference>
<comment type="caution">
    <text evidence="1">The sequence shown here is derived from an EMBL/GenBank/DDBJ whole genome shotgun (WGS) entry which is preliminary data.</text>
</comment>
<accession>A0A138AIV2</accession>
<organism evidence="1 2">
    <name type="scientific">Tsukamurella pseudospumae</name>
    <dbReference type="NCBI Taxonomy" id="239498"/>
    <lineage>
        <taxon>Bacteria</taxon>
        <taxon>Bacillati</taxon>
        <taxon>Actinomycetota</taxon>
        <taxon>Actinomycetes</taxon>
        <taxon>Mycobacteriales</taxon>
        <taxon>Tsukamurellaceae</taxon>
        <taxon>Tsukamurella</taxon>
    </lineage>
</organism>
<dbReference type="OrthoDB" id="4774873at2"/>
<reference evidence="2" key="1">
    <citation type="submission" date="2016-02" db="EMBL/GenBank/DDBJ databases">
        <authorList>
            <person name="Wen L."/>
            <person name="He K."/>
            <person name="Yang H."/>
        </authorList>
    </citation>
    <scope>NUCLEOTIDE SEQUENCE [LARGE SCALE GENOMIC DNA]</scope>
    <source>
        <strain evidence="2">JCM 15929</strain>
    </source>
</reference>
<evidence type="ECO:0000313" key="1">
    <source>
        <dbReference type="EMBL" id="KXP10416.1"/>
    </source>
</evidence>